<feature type="domain" description="Acyltransferase 3" evidence="8">
    <location>
        <begin position="9"/>
        <end position="363"/>
    </location>
</feature>
<comment type="similarity">
    <text evidence="2">Belongs to the acyltransferase 3 family.</text>
</comment>
<keyword evidence="6 7" id="KW-0472">Membrane</keyword>
<feature type="transmembrane region" description="Helical" evidence="7">
    <location>
        <begin position="80"/>
        <end position="99"/>
    </location>
</feature>
<feature type="transmembrane region" description="Helical" evidence="7">
    <location>
        <begin position="271"/>
        <end position="290"/>
    </location>
</feature>
<keyword evidence="3" id="KW-1003">Cell membrane</keyword>
<evidence type="ECO:0000313" key="10">
    <source>
        <dbReference type="Proteomes" id="UP000078582"/>
    </source>
</evidence>
<proteinExistence type="inferred from homology"/>
<evidence type="ECO:0000256" key="4">
    <source>
        <dbReference type="ARBA" id="ARBA00022692"/>
    </source>
</evidence>
<evidence type="ECO:0000313" key="9">
    <source>
        <dbReference type="EMBL" id="ANK62095.1"/>
    </source>
</evidence>
<sequence>MATKRRYLYEVDFMRVFFIFGVLTVHTFSLYVLQLSGSAADITNAVHASLHFTRMGFMFMTGMVLFITHYNRPLQPVKFWLKRYIAVGIPYLFWNALYVSQLVKSHFIRQEQIHSLAEFGSAYWDALIHGNVSFMYYVLVTFQLYLVFPLLRWFLRRFSTQHLKILIGGVVFQLIMLVGIKYGLPHVDTSRWPFLLRNYGSFVLTYQIYFLAGGLLAIHYDKIGQLIDQHARLIWRTLIGAVLLSPIYYLYNTRILGLSASAAKSVHQPLMMVYAFIVIMAVLLLGRRYANFRARTPNAWQVRFISLGAKLSFGIYLSQTLALWLAEALLPNLAKQPGWLIIALPITSIGVFATAFVIAYCFYRTPVLCHLIGRPSIKKGARNHVTTYRTNQSNLKEPLQPEINQGGRH</sequence>
<feature type="transmembrane region" description="Helical" evidence="7">
    <location>
        <begin position="12"/>
        <end position="33"/>
    </location>
</feature>
<keyword evidence="4 7" id="KW-0812">Transmembrane</keyword>
<accession>A0A192H165</accession>
<evidence type="ECO:0000256" key="5">
    <source>
        <dbReference type="ARBA" id="ARBA00022989"/>
    </source>
</evidence>
<dbReference type="RefSeq" id="WP_068278994.1">
    <property type="nucleotide sequence ID" value="NZ_CP014873.1"/>
</dbReference>
<feature type="transmembrane region" description="Helical" evidence="7">
    <location>
        <begin position="45"/>
        <end position="68"/>
    </location>
</feature>
<name>A0A192H165_9LACO</name>
<evidence type="ECO:0000259" key="8">
    <source>
        <dbReference type="Pfam" id="PF01757"/>
    </source>
</evidence>
<evidence type="ECO:0000256" key="2">
    <source>
        <dbReference type="ARBA" id="ARBA00007400"/>
    </source>
</evidence>
<dbReference type="Pfam" id="PF01757">
    <property type="entry name" value="Acyl_transf_3"/>
    <property type="match status" value="1"/>
</dbReference>
<evidence type="ECO:0000256" key="3">
    <source>
        <dbReference type="ARBA" id="ARBA00022475"/>
    </source>
</evidence>
<dbReference type="OrthoDB" id="65129at2"/>
<feature type="transmembrane region" description="Helical" evidence="7">
    <location>
        <begin position="233"/>
        <end position="251"/>
    </location>
</feature>
<evidence type="ECO:0000256" key="7">
    <source>
        <dbReference type="SAM" id="Phobius"/>
    </source>
</evidence>
<dbReference type="GeneID" id="42981505"/>
<feature type="transmembrane region" description="Helical" evidence="7">
    <location>
        <begin position="338"/>
        <end position="363"/>
    </location>
</feature>
<protein>
    <recommendedName>
        <fullName evidence="8">Acyltransferase 3 domain-containing protein</fullName>
    </recommendedName>
</protein>
<gene>
    <name evidence="9" type="ORF">AYR53_04515</name>
</gene>
<feature type="transmembrane region" description="Helical" evidence="7">
    <location>
        <begin position="302"/>
        <end position="326"/>
    </location>
</feature>
<feature type="transmembrane region" description="Helical" evidence="7">
    <location>
        <begin position="204"/>
        <end position="221"/>
    </location>
</feature>
<reference evidence="9 10" key="1">
    <citation type="submission" date="2016-03" db="EMBL/GenBank/DDBJ databases">
        <title>Pediococcus and Lactobacillus from brewery environment - whole genome sequencing and assembly.</title>
        <authorList>
            <person name="Behr J."/>
            <person name="Geissler A.J."/>
            <person name="Vogel R.F."/>
        </authorList>
    </citation>
    <scope>NUCLEOTIDE SEQUENCE [LARGE SCALE GENOMIC DNA]</scope>
    <source>
        <strain evidence="9 10">TMW 1.1989</strain>
    </source>
</reference>
<dbReference type="PANTHER" id="PTHR40074:SF2">
    <property type="entry name" value="O-ACETYLTRANSFERASE WECH"/>
    <property type="match status" value="1"/>
</dbReference>
<evidence type="ECO:0000256" key="6">
    <source>
        <dbReference type="ARBA" id="ARBA00023136"/>
    </source>
</evidence>
<keyword evidence="5 7" id="KW-1133">Transmembrane helix</keyword>
<organism evidence="9 10">
    <name type="scientific">Loigolactobacillus backii</name>
    <dbReference type="NCBI Taxonomy" id="375175"/>
    <lineage>
        <taxon>Bacteria</taxon>
        <taxon>Bacillati</taxon>
        <taxon>Bacillota</taxon>
        <taxon>Bacilli</taxon>
        <taxon>Lactobacillales</taxon>
        <taxon>Lactobacillaceae</taxon>
        <taxon>Loigolactobacillus</taxon>
    </lineage>
</organism>
<dbReference type="InterPro" id="IPR002656">
    <property type="entry name" value="Acyl_transf_3_dom"/>
</dbReference>
<dbReference type="GO" id="GO:0009246">
    <property type="term" value="P:enterobacterial common antigen biosynthetic process"/>
    <property type="evidence" value="ECO:0007669"/>
    <property type="project" value="TreeGrafter"/>
</dbReference>
<dbReference type="GO" id="GO:0016413">
    <property type="term" value="F:O-acetyltransferase activity"/>
    <property type="evidence" value="ECO:0007669"/>
    <property type="project" value="TreeGrafter"/>
</dbReference>
<dbReference type="AlphaFoldDB" id="A0A192H165"/>
<comment type="subcellular location">
    <subcellularLocation>
        <location evidence="1">Cell membrane</location>
        <topology evidence="1">Multi-pass membrane protein</topology>
    </subcellularLocation>
</comment>
<dbReference type="GO" id="GO:0005886">
    <property type="term" value="C:plasma membrane"/>
    <property type="evidence" value="ECO:0007669"/>
    <property type="project" value="UniProtKB-SubCell"/>
</dbReference>
<feature type="transmembrane region" description="Helical" evidence="7">
    <location>
        <begin position="165"/>
        <end position="184"/>
    </location>
</feature>
<dbReference type="STRING" id="375175.AYR53_04515"/>
<dbReference type="PANTHER" id="PTHR40074">
    <property type="entry name" value="O-ACETYLTRANSFERASE WECH"/>
    <property type="match status" value="1"/>
</dbReference>
<evidence type="ECO:0000256" key="1">
    <source>
        <dbReference type="ARBA" id="ARBA00004651"/>
    </source>
</evidence>
<dbReference type="EMBL" id="CP014873">
    <property type="protein sequence ID" value="ANK62095.1"/>
    <property type="molecule type" value="Genomic_DNA"/>
</dbReference>
<feature type="transmembrane region" description="Helical" evidence="7">
    <location>
        <begin position="134"/>
        <end position="153"/>
    </location>
</feature>
<keyword evidence="10" id="KW-1185">Reference proteome</keyword>
<dbReference type="Proteomes" id="UP000078582">
    <property type="component" value="Chromosome"/>
</dbReference>